<reference evidence="2" key="1">
    <citation type="submission" date="2022-12" db="EMBL/GenBank/DDBJ databases">
        <title>Reference genome sequencing for broad-spectrum identification of bacterial and archaeal isolates by mass spectrometry.</title>
        <authorList>
            <person name="Sekiguchi Y."/>
            <person name="Tourlousse D.M."/>
        </authorList>
    </citation>
    <scope>NUCLEOTIDE SEQUENCE</scope>
    <source>
        <strain evidence="2">H2</strain>
    </source>
</reference>
<evidence type="ECO:0000256" key="1">
    <source>
        <dbReference type="ARBA" id="ARBA00023125"/>
    </source>
</evidence>
<sequence length="153" mass="17178">MISKKTKYALKALIYLAREYDRGPILIADLAREERIPKKFLELILLALKNAGVLQSKKGKGGGYYLAQSPREISMGKVIRTLEGPLAPVPCVSETAYARCEECDDEWSCGIRLVMKEVRDAMAQILDNATLADVLERIEQEKQKKDGVLFYAI</sequence>
<dbReference type="GO" id="GO:0005829">
    <property type="term" value="C:cytosol"/>
    <property type="evidence" value="ECO:0007669"/>
    <property type="project" value="TreeGrafter"/>
</dbReference>
<dbReference type="InterPro" id="IPR000944">
    <property type="entry name" value="Tscrpt_reg_Rrf2"/>
</dbReference>
<organism evidence="2 3">
    <name type="scientific">Geobacter hydrogenophilus</name>
    <dbReference type="NCBI Taxonomy" id="40983"/>
    <lineage>
        <taxon>Bacteria</taxon>
        <taxon>Pseudomonadati</taxon>
        <taxon>Thermodesulfobacteriota</taxon>
        <taxon>Desulfuromonadia</taxon>
        <taxon>Geobacterales</taxon>
        <taxon>Geobacteraceae</taxon>
        <taxon>Geobacter</taxon>
    </lineage>
</organism>
<dbReference type="AlphaFoldDB" id="A0A9W6LDZ0"/>
<gene>
    <name evidence="2" type="ORF">GHYDROH2_29660</name>
</gene>
<dbReference type="EMBL" id="BSDS01000002">
    <property type="protein sequence ID" value="GLI39465.1"/>
    <property type="molecule type" value="Genomic_DNA"/>
</dbReference>
<keyword evidence="1" id="KW-0238">DNA-binding</keyword>
<dbReference type="InterPro" id="IPR030489">
    <property type="entry name" value="TR_Rrf2-type_CS"/>
</dbReference>
<dbReference type="NCBIfam" id="TIGR00738">
    <property type="entry name" value="rrf2_super"/>
    <property type="match status" value="1"/>
</dbReference>
<dbReference type="GO" id="GO:0003700">
    <property type="term" value="F:DNA-binding transcription factor activity"/>
    <property type="evidence" value="ECO:0007669"/>
    <property type="project" value="TreeGrafter"/>
</dbReference>
<accession>A0A9W6LDZ0</accession>
<dbReference type="Pfam" id="PF02082">
    <property type="entry name" value="Rrf2"/>
    <property type="match status" value="1"/>
</dbReference>
<dbReference type="Proteomes" id="UP001144352">
    <property type="component" value="Unassembled WGS sequence"/>
</dbReference>
<dbReference type="Gene3D" id="1.10.10.10">
    <property type="entry name" value="Winged helix-like DNA-binding domain superfamily/Winged helix DNA-binding domain"/>
    <property type="match status" value="1"/>
</dbReference>
<dbReference type="InterPro" id="IPR036390">
    <property type="entry name" value="WH_DNA-bd_sf"/>
</dbReference>
<dbReference type="GO" id="GO:0003677">
    <property type="term" value="F:DNA binding"/>
    <property type="evidence" value="ECO:0007669"/>
    <property type="project" value="UniProtKB-KW"/>
</dbReference>
<evidence type="ECO:0000313" key="3">
    <source>
        <dbReference type="Proteomes" id="UP001144352"/>
    </source>
</evidence>
<dbReference type="PANTHER" id="PTHR33221:SF5">
    <property type="entry name" value="HTH-TYPE TRANSCRIPTIONAL REGULATOR ISCR"/>
    <property type="match status" value="1"/>
</dbReference>
<dbReference type="PANTHER" id="PTHR33221">
    <property type="entry name" value="WINGED HELIX-TURN-HELIX TRANSCRIPTIONAL REGULATOR, RRF2 FAMILY"/>
    <property type="match status" value="1"/>
</dbReference>
<dbReference type="SUPFAM" id="SSF46785">
    <property type="entry name" value="Winged helix' DNA-binding domain"/>
    <property type="match status" value="1"/>
</dbReference>
<evidence type="ECO:0000313" key="2">
    <source>
        <dbReference type="EMBL" id="GLI39465.1"/>
    </source>
</evidence>
<protein>
    <submittedName>
        <fullName evidence="2">Rrf2 family transcriptional regulator</fullName>
    </submittedName>
</protein>
<comment type="caution">
    <text evidence="2">The sequence shown here is derived from an EMBL/GenBank/DDBJ whole genome shotgun (WGS) entry which is preliminary data.</text>
</comment>
<dbReference type="PROSITE" id="PS51197">
    <property type="entry name" value="HTH_RRF2_2"/>
    <property type="match status" value="1"/>
</dbReference>
<keyword evidence="3" id="KW-1185">Reference proteome</keyword>
<dbReference type="InterPro" id="IPR036388">
    <property type="entry name" value="WH-like_DNA-bd_sf"/>
</dbReference>
<name>A0A9W6LDZ0_9BACT</name>
<dbReference type="RefSeq" id="WP_214186564.1">
    <property type="nucleotide sequence ID" value="NZ_BSDS01000002.1"/>
</dbReference>
<proteinExistence type="predicted"/>
<dbReference type="PROSITE" id="PS01332">
    <property type="entry name" value="HTH_RRF2_1"/>
    <property type="match status" value="1"/>
</dbReference>